<keyword evidence="1" id="KW-0677">Repeat</keyword>
<evidence type="ECO:0000256" key="5">
    <source>
        <dbReference type="SAM" id="MobiDB-lite"/>
    </source>
</evidence>
<dbReference type="PANTHER" id="PTHR24198">
    <property type="entry name" value="ANKYRIN REPEAT AND PROTEIN KINASE DOMAIN-CONTAINING PROTEIN"/>
    <property type="match status" value="1"/>
</dbReference>
<feature type="repeat" description="ANK" evidence="3">
    <location>
        <begin position="140"/>
        <end position="172"/>
    </location>
</feature>
<feature type="region of interest" description="Disordered" evidence="5">
    <location>
        <begin position="502"/>
        <end position="549"/>
    </location>
</feature>
<comment type="caution">
    <text evidence="6">The sequence shown here is derived from an EMBL/GenBank/DDBJ whole genome shotgun (WGS) entry which is preliminary data.</text>
</comment>
<proteinExistence type="predicted"/>
<dbReference type="GO" id="GO:0005737">
    <property type="term" value="C:cytoplasm"/>
    <property type="evidence" value="ECO:0007669"/>
    <property type="project" value="TreeGrafter"/>
</dbReference>
<keyword evidence="4" id="KW-0175">Coiled coil</keyword>
<dbReference type="PRINTS" id="PR01415">
    <property type="entry name" value="ANKYRIN"/>
</dbReference>
<reference evidence="7" key="1">
    <citation type="submission" date="2024-04" db="EMBL/GenBank/DDBJ databases">
        <title>Salinicola lusitanus LLJ914,a marine bacterium isolated from the Okinawa Trough.</title>
        <authorList>
            <person name="Li J."/>
        </authorList>
    </citation>
    <scope>NUCLEOTIDE SEQUENCE [LARGE SCALE GENOMIC DNA]</scope>
</reference>
<dbReference type="Proteomes" id="UP001460270">
    <property type="component" value="Unassembled WGS sequence"/>
</dbReference>
<dbReference type="PROSITE" id="PS50297">
    <property type="entry name" value="ANK_REP_REGION"/>
    <property type="match status" value="6"/>
</dbReference>
<feature type="coiled-coil region" evidence="4">
    <location>
        <begin position="676"/>
        <end position="703"/>
    </location>
</feature>
<feature type="region of interest" description="Disordered" evidence="5">
    <location>
        <begin position="266"/>
        <end position="370"/>
    </location>
</feature>
<organism evidence="6 7">
    <name type="scientific">Mugilogobius chulae</name>
    <name type="common">yellowstripe goby</name>
    <dbReference type="NCBI Taxonomy" id="88201"/>
    <lineage>
        <taxon>Eukaryota</taxon>
        <taxon>Metazoa</taxon>
        <taxon>Chordata</taxon>
        <taxon>Craniata</taxon>
        <taxon>Vertebrata</taxon>
        <taxon>Euteleostomi</taxon>
        <taxon>Actinopterygii</taxon>
        <taxon>Neopterygii</taxon>
        <taxon>Teleostei</taxon>
        <taxon>Neoteleostei</taxon>
        <taxon>Acanthomorphata</taxon>
        <taxon>Gobiaria</taxon>
        <taxon>Gobiiformes</taxon>
        <taxon>Gobioidei</taxon>
        <taxon>Gobiidae</taxon>
        <taxon>Gobionellinae</taxon>
        <taxon>Mugilogobius</taxon>
    </lineage>
</organism>
<feature type="repeat" description="ANK" evidence="3">
    <location>
        <begin position="41"/>
        <end position="73"/>
    </location>
</feature>
<evidence type="ECO:0000313" key="6">
    <source>
        <dbReference type="EMBL" id="KAK7907518.1"/>
    </source>
</evidence>
<dbReference type="SMART" id="SM00248">
    <property type="entry name" value="ANK"/>
    <property type="match status" value="8"/>
</dbReference>
<dbReference type="PROSITE" id="PS50088">
    <property type="entry name" value="ANK_REPEAT"/>
    <property type="match status" value="6"/>
</dbReference>
<protein>
    <recommendedName>
        <fullName evidence="8">Ankyrin repeat domain 6b</fullName>
    </recommendedName>
</protein>
<evidence type="ECO:0000313" key="7">
    <source>
        <dbReference type="Proteomes" id="UP001460270"/>
    </source>
</evidence>
<feature type="compositionally biased region" description="Basic and acidic residues" evidence="5">
    <location>
        <begin position="312"/>
        <end position="326"/>
    </location>
</feature>
<dbReference type="AlphaFoldDB" id="A0AAW0NWE1"/>
<dbReference type="FunFam" id="1.25.40.20:FF:000137">
    <property type="entry name" value="Ankyrin repeat domain-containing protein 6"/>
    <property type="match status" value="1"/>
</dbReference>
<dbReference type="SUPFAM" id="SSF48403">
    <property type="entry name" value="Ankyrin repeat"/>
    <property type="match status" value="1"/>
</dbReference>
<evidence type="ECO:0000256" key="1">
    <source>
        <dbReference type="ARBA" id="ARBA00022737"/>
    </source>
</evidence>
<feature type="compositionally biased region" description="Basic residues" evidence="5">
    <location>
        <begin position="351"/>
        <end position="360"/>
    </location>
</feature>
<evidence type="ECO:0000256" key="3">
    <source>
        <dbReference type="PROSITE-ProRule" id="PRU00023"/>
    </source>
</evidence>
<feature type="repeat" description="ANK" evidence="3">
    <location>
        <begin position="173"/>
        <end position="205"/>
    </location>
</feature>
<feature type="repeat" description="ANK" evidence="3">
    <location>
        <begin position="107"/>
        <end position="139"/>
    </location>
</feature>
<dbReference type="PANTHER" id="PTHR24198:SF185">
    <property type="entry name" value="ANKYRIN-3"/>
    <property type="match status" value="1"/>
</dbReference>
<feature type="repeat" description="ANK" evidence="3">
    <location>
        <begin position="206"/>
        <end position="238"/>
    </location>
</feature>
<keyword evidence="7" id="KW-1185">Reference proteome</keyword>
<feature type="region of interest" description="Disordered" evidence="5">
    <location>
        <begin position="568"/>
        <end position="624"/>
    </location>
</feature>
<dbReference type="Pfam" id="PF13857">
    <property type="entry name" value="Ank_5"/>
    <property type="match status" value="1"/>
</dbReference>
<dbReference type="InterPro" id="IPR036770">
    <property type="entry name" value="Ankyrin_rpt-contain_sf"/>
</dbReference>
<feature type="compositionally biased region" description="Polar residues" evidence="5">
    <location>
        <begin position="298"/>
        <end position="311"/>
    </location>
</feature>
<dbReference type="Gene3D" id="1.25.40.20">
    <property type="entry name" value="Ankyrin repeat-containing domain"/>
    <property type="match status" value="4"/>
</dbReference>
<feature type="repeat" description="ANK" evidence="3">
    <location>
        <begin position="74"/>
        <end position="106"/>
    </location>
</feature>
<evidence type="ECO:0000256" key="4">
    <source>
        <dbReference type="SAM" id="Coils"/>
    </source>
</evidence>
<dbReference type="EMBL" id="JBBPFD010000011">
    <property type="protein sequence ID" value="KAK7907518.1"/>
    <property type="molecule type" value="Genomic_DNA"/>
</dbReference>
<sequence>MSPQNEVHALSERLLVASHKGQLQNVVQLINKGAEVAVTRFGRSPLHLAAHKGHIEIVHVLLRAGCDLNIQDDGGQTALHRAAVHGNTAVISALLQEGCALDRQDKDGNTALHEVSWHGFSQSVKLLVKAGANVHAKNKAGNTALHLACQNGHTQSTKVLLLGGSQPDARNHTGDTCLHVAARYNHLPIIRILLGAFCSVSHKNLAGDTPLHVAAALNHKKTVGLLLEAGADSRICNNAGHTALDLAREHNNPQVALVLTKAPQSFVRGRSARKRRERLKAEGRAQSVPRDQMLPTKESGSTADDTPSSEFTSKKTDELKREDNKHAKSRKGQGKQSLSDPLRRTEARHTSALHRRKGKLRGVPPHTSLPPHNYKAYQLYTLYRAKDGRIMQAPLSGCRCEPLISKLENQLEATKEEMKTEIHAVQDLMNSKLGQLDCSNKHQMRALEKLTLERVCAERSQCLQRIAQRALQERQESHKRQMSLVNELKSWCLSKLQHMDASSCDTDGQSEAAALSATPDTTKTEAPQAGTEGTEAQQDGAKDTGTPEAGGFSTNYFVVHVDTPAEGVDPVVRPKQRALLSPDLRKDKDQAGSCLDHTRKHHTNSLDRAKSHRRHSQGRTKSRAGVEVFRDEPGPSLTREKDRHAVEVTQHLFETVSTQMERWYERKLQEARRQAEQKAQADRVVLLDRITQLEDELRTLRAQEHCS</sequence>
<feature type="compositionally biased region" description="Basic residues" evidence="5">
    <location>
        <begin position="610"/>
        <end position="622"/>
    </location>
</feature>
<evidence type="ECO:0008006" key="8">
    <source>
        <dbReference type="Google" id="ProtNLM"/>
    </source>
</evidence>
<keyword evidence="2 3" id="KW-0040">ANK repeat</keyword>
<dbReference type="Pfam" id="PF12796">
    <property type="entry name" value="Ank_2"/>
    <property type="match status" value="2"/>
</dbReference>
<gene>
    <name evidence="6" type="ORF">WMY93_016130</name>
</gene>
<dbReference type="InterPro" id="IPR002110">
    <property type="entry name" value="Ankyrin_rpt"/>
</dbReference>
<name>A0AAW0NWE1_9GOBI</name>
<accession>A0AAW0NWE1</accession>
<evidence type="ECO:0000256" key="2">
    <source>
        <dbReference type="ARBA" id="ARBA00023043"/>
    </source>
</evidence>